<dbReference type="EMBL" id="NIDN02000140">
    <property type="protein sequence ID" value="RLL95725.1"/>
    <property type="molecule type" value="Genomic_DNA"/>
</dbReference>
<dbReference type="PANTHER" id="PTHR21310">
    <property type="entry name" value="AMINOGLYCOSIDE PHOSPHOTRANSFERASE-RELATED-RELATED"/>
    <property type="match status" value="1"/>
</dbReference>
<protein>
    <recommendedName>
        <fullName evidence="3">Aminoglycoside phosphotransferase domain-containing protein</fullName>
    </recommendedName>
</protein>
<dbReference type="OrthoDB" id="428260at2759"/>
<evidence type="ECO:0000313" key="1">
    <source>
        <dbReference type="EMBL" id="RLL95725.1"/>
    </source>
</evidence>
<gene>
    <name evidence="1" type="ORF">CFD26_105114</name>
</gene>
<keyword evidence="2" id="KW-1185">Reference proteome</keyword>
<comment type="caution">
    <text evidence="1">The sequence shown here is derived from an EMBL/GenBank/DDBJ whole genome shotgun (WGS) entry which is preliminary data.</text>
</comment>
<accession>A0A229WXS7</accession>
<dbReference type="AlphaFoldDB" id="A0A229WXS7"/>
<dbReference type="Proteomes" id="UP000215289">
    <property type="component" value="Unassembled WGS sequence"/>
</dbReference>
<dbReference type="PANTHER" id="PTHR21310:SF13">
    <property type="entry name" value="AMINOGLYCOSIDE PHOSPHOTRANSFERASE DOMAIN-CONTAINING PROTEIN"/>
    <property type="match status" value="1"/>
</dbReference>
<evidence type="ECO:0008006" key="3">
    <source>
        <dbReference type="Google" id="ProtNLM"/>
    </source>
</evidence>
<reference evidence="1 2" key="1">
    <citation type="submission" date="2018-08" db="EMBL/GenBank/DDBJ databases">
        <title>Draft genome sequences of two Aspergillus turcosus clinical strains isolated from bronchoalveolar lavage fluid: one azole-susceptible and the other azole-resistant.</title>
        <authorList>
            <person name="Parent-Michaud M."/>
            <person name="Dufresne P.J."/>
            <person name="Fournier E."/>
            <person name="Martineau C."/>
            <person name="Moreira S."/>
            <person name="Perkins V."/>
            <person name="De Repentigny L."/>
            <person name="Dufresne S.F."/>
        </authorList>
    </citation>
    <scope>NUCLEOTIDE SEQUENCE [LARGE SCALE GENOMIC DNA]</scope>
    <source>
        <strain evidence="1">HMR AF 1038</strain>
    </source>
</reference>
<evidence type="ECO:0000313" key="2">
    <source>
        <dbReference type="Proteomes" id="UP000215289"/>
    </source>
</evidence>
<sequence length="447" mass="50847">MASRFLPRDRLKWAPGEPKVPIWPFEPDIAVIRSFTSSVIQDSLPPDFRDETCLEVVECAPISFKRTYSVTHSTLGESYLFTVILPVDPVLLLESKVATTNYVHYNTRVPVPRVIAWDSSPKNALGYEWCLADKSYGVPLTPLWKEMAWRSKLDVVEQLAMHCQDLWSQHFDKIGSIYYKSRLAGLPGPSDGDYDSALIHASREESTLPAFDIGPIVSSHLFTGRRQFVPAERGPFTSCKKWVESRIRFELEFIIAGNEILQDDPTTNPLDLDLPEYFVERLDELQDLCHTYFFTLSKVFGTMDPPVPGKSLLSPSAMNLENILVDPNTYRITGILDWCCVSATPSWISQAFPGIFSSGHRLDRQRKLEVRLLRDHFRRTLTGLGHSVKFAALDKPKQRFYEGVDLLNKNWKRARKIIDLLEPLGDYYQESDDSASTPTWSTSSSSD</sequence>
<dbReference type="InterPro" id="IPR051678">
    <property type="entry name" value="AGP_Transferase"/>
</dbReference>
<name>A0A229WXS7_9EURO</name>
<proteinExistence type="predicted"/>
<organism evidence="1 2">
    <name type="scientific">Aspergillus turcosus</name>
    <dbReference type="NCBI Taxonomy" id="1245748"/>
    <lineage>
        <taxon>Eukaryota</taxon>
        <taxon>Fungi</taxon>
        <taxon>Dikarya</taxon>
        <taxon>Ascomycota</taxon>
        <taxon>Pezizomycotina</taxon>
        <taxon>Eurotiomycetes</taxon>
        <taxon>Eurotiomycetidae</taxon>
        <taxon>Eurotiales</taxon>
        <taxon>Aspergillaceae</taxon>
        <taxon>Aspergillus</taxon>
        <taxon>Aspergillus subgen. Fumigati</taxon>
    </lineage>
</organism>